<evidence type="ECO:0000256" key="10">
    <source>
        <dbReference type="ARBA" id="ARBA00047818"/>
    </source>
</evidence>
<keyword evidence="3 11" id="KW-0662">Pyridine nucleotide biosynthesis</keyword>
<dbReference type="GeneID" id="30990103"/>
<comment type="cofactor">
    <cofactor evidence="1 11">
        <name>FAD</name>
        <dbReference type="ChEBI" id="CHEBI:57692"/>
    </cofactor>
</comment>
<evidence type="ECO:0000256" key="11">
    <source>
        <dbReference type="HAMAP-Rule" id="MF_03018"/>
    </source>
</evidence>
<evidence type="ECO:0000256" key="9">
    <source>
        <dbReference type="ARBA" id="ARBA00023128"/>
    </source>
</evidence>
<evidence type="ECO:0000256" key="12">
    <source>
        <dbReference type="SAM" id="Coils"/>
    </source>
</evidence>
<evidence type="ECO:0000256" key="2">
    <source>
        <dbReference type="ARBA" id="ARBA00022630"/>
    </source>
</evidence>
<comment type="similarity">
    <text evidence="11">Belongs to the aromatic-ring hydroxylase family. KMO subfamily.</text>
</comment>
<reference evidence="16 18" key="3">
    <citation type="journal article" date="2016" name="Proc. Natl. Acad. Sci. U.S.A.">
        <title>Comparative genomics of biotechnologically important yeasts.</title>
        <authorList>
            <person name="Riley R."/>
            <person name="Haridas S."/>
            <person name="Wolfe K.H."/>
            <person name="Lopes M.R."/>
            <person name="Hittinger C.T."/>
            <person name="Goeker M."/>
            <person name="Salamov A.A."/>
            <person name="Wisecaver J.H."/>
            <person name="Long T.M."/>
            <person name="Calvey C.H."/>
            <person name="Aerts A.L."/>
            <person name="Barry K.W."/>
            <person name="Choi C."/>
            <person name="Clum A."/>
            <person name="Coughlan A.Y."/>
            <person name="Deshpande S."/>
            <person name="Douglass A.P."/>
            <person name="Hanson S.J."/>
            <person name="Klenk H.-P."/>
            <person name="LaButti K.M."/>
            <person name="Lapidus A."/>
            <person name="Lindquist E.A."/>
            <person name="Lipzen A.M."/>
            <person name="Meier-Kolthoff J.P."/>
            <person name="Ohm R.A."/>
            <person name="Otillar R.P."/>
            <person name="Pangilinan J.L."/>
            <person name="Peng Y."/>
            <person name="Rokas A."/>
            <person name="Rosa C.A."/>
            <person name="Scheuner C."/>
            <person name="Sibirny A.A."/>
            <person name="Slot J.C."/>
            <person name="Stielow J.B."/>
            <person name="Sun H."/>
            <person name="Kurtzman C.P."/>
            <person name="Blackwell M."/>
            <person name="Grigoriev I.V."/>
            <person name="Jeffries T.W."/>
        </authorList>
    </citation>
    <scope>NUCLEOTIDE SEQUENCE [LARGE SCALE GENOMIC DNA]</scope>
    <source>
        <strain evidence="18">ATCC 18201 / CBS 1600 / BCRC 20928 / JCM 3617 / NBRC 0987 / NRRL Y-1542</strain>
        <strain evidence="16">NRRL Y-1542</strain>
    </source>
</reference>
<dbReference type="FunFam" id="3.50.50.60:FF:000129">
    <property type="entry name" value="Kynurenine 3-monooxygenase"/>
    <property type="match status" value="1"/>
</dbReference>
<dbReference type="GO" id="GO:0006569">
    <property type="term" value="P:L-tryptophan catabolic process"/>
    <property type="evidence" value="ECO:0007669"/>
    <property type="project" value="UniProtKB-UniRule"/>
</dbReference>
<organism evidence="15 17">
    <name type="scientific">Cyberlindnera jadinii (strain ATCC 18201 / CBS 1600 / BCRC 20928 / JCM 3617 / NBRC 0987 / NRRL Y-1542)</name>
    <name type="common">Torula yeast</name>
    <name type="synonym">Candida utilis</name>
    <dbReference type="NCBI Taxonomy" id="983966"/>
    <lineage>
        <taxon>Eukaryota</taxon>
        <taxon>Fungi</taxon>
        <taxon>Dikarya</taxon>
        <taxon>Ascomycota</taxon>
        <taxon>Saccharomycotina</taxon>
        <taxon>Saccharomycetes</taxon>
        <taxon>Phaffomycetales</taxon>
        <taxon>Phaffomycetaceae</taxon>
        <taxon>Cyberlindnera</taxon>
    </lineage>
</organism>
<evidence type="ECO:0000256" key="6">
    <source>
        <dbReference type="ARBA" id="ARBA00022857"/>
    </source>
</evidence>
<comment type="pathway">
    <text evidence="11">Cofactor biosynthesis; NAD(+) biosynthesis; quinolinate from L-kynurenine: step 1/3.</text>
</comment>
<dbReference type="RefSeq" id="XP_020068700.1">
    <property type="nucleotide sequence ID" value="XM_020215707.1"/>
</dbReference>
<dbReference type="EMBL" id="CDQK01000003">
    <property type="protein sequence ID" value="CEP22873.1"/>
    <property type="molecule type" value="Genomic_DNA"/>
</dbReference>
<feature type="domain" description="FAD-binding" evidence="14">
    <location>
        <begin position="9"/>
        <end position="357"/>
    </location>
</feature>
<keyword evidence="13" id="KW-1133">Transmembrane helix</keyword>
<dbReference type="GO" id="GO:0043420">
    <property type="term" value="P:anthranilate metabolic process"/>
    <property type="evidence" value="ECO:0007669"/>
    <property type="project" value="UniProtKB-UniRule"/>
</dbReference>
<evidence type="ECO:0000256" key="5">
    <source>
        <dbReference type="ARBA" id="ARBA00022827"/>
    </source>
</evidence>
<feature type="coiled-coil region" evidence="12">
    <location>
        <begin position="323"/>
        <end position="350"/>
    </location>
</feature>
<feature type="transmembrane region" description="Helical" evidence="13">
    <location>
        <begin position="421"/>
        <end position="441"/>
    </location>
</feature>
<proteinExistence type="inferred from homology"/>
<keyword evidence="6 11" id="KW-0521">NADP</keyword>
<dbReference type="Gene3D" id="3.50.50.60">
    <property type="entry name" value="FAD/NAD(P)-binding domain"/>
    <property type="match status" value="1"/>
</dbReference>
<keyword evidence="7 11" id="KW-0560">Oxidoreductase</keyword>
<dbReference type="GO" id="GO:0004502">
    <property type="term" value="F:kynurenine 3-monooxygenase activity"/>
    <property type="evidence" value="ECO:0007669"/>
    <property type="project" value="UniProtKB-UniRule"/>
</dbReference>
<name>A0A0H5C4H6_CYBJN</name>
<dbReference type="GO" id="GO:0019805">
    <property type="term" value="P:quinolinate biosynthetic process"/>
    <property type="evidence" value="ECO:0007669"/>
    <property type="project" value="UniProtKB-UniRule"/>
</dbReference>
<accession>A0A0H5C4H6</accession>
<dbReference type="GO" id="GO:0034354">
    <property type="term" value="P:'de novo' NAD+ biosynthetic process from L-tryptophan"/>
    <property type="evidence" value="ECO:0007669"/>
    <property type="project" value="UniProtKB-UniRule"/>
</dbReference>
<protein>
    <recommendedName>
        <fullName evidence="11">Kynurenine 3-monooxygenase</fullName>
        <ecNumber evidence="11">1.14.13.9</ecNumber>
    </recommendedName>
    <alternativeName>
        <fullName evidence="11">Biosynthesis of nicotinic acid protein 4</fullName>
    </alternativeName>
    <alternativeName>
        <fullName evidence="11">Kynurenine 3-hydroxylase</fullName>
    </alternativeName>
</protein>
<evidence type="ECO:0000313" key="16">
    <source>
        <dbReference type="EMBL" id="ODV71661.1"/>
    </source>
</evidence>
<dbReference type="Proteomes" id="UP000038830">
    <property type="component" value="Unassembled WGS sequence"/>
</dbReference>
<dbReference type="STRING" id="983966.A0A0H5C4H6"/>
<keyword evidence="5 11" id="KW-0274">FAD</keyword>
<keyword evidence="18" id="KW-1185">Reference proteome</keyword>
<dbReference type="PANTHER" id="PTHR46028:SF2">
    <property type="entry name" value="KYNURENINE 3-MONOOXYGENASE"/>
    <property type="match status" value="1"/>
</dbReference>
<keyword evidence="12" id="KW-0175">Coiled coil</keyword>
<evidence type="ECO:0000256" key="3">
    <source>
        <dbReference type="ARBA" id="ARBA00022642"/>
    </source>
</evidence>
<dbReference type="GO" id="GO:0070189">
    <property type="term" value="P:kynurenine metabolic process"/>
    <property type="evidence" value="ECO:0007669"/>
    <property type="project" value="TreeGrafter"/>
</dbReference>
<accession>A0A1E4RWU3</accession>
<evidence type="ECO:0000313" key="18">
    <source>
        <dbReference type="Proteomes" id="UP000094389"/>
    </source>
</evidence>
<keyword evidence="9 11" id="KW-0496">Mitochondrion</keyword>
<keyword evidence="4 11" id="KW-1000">Mitochondrion outer membrane</keyword>
<evidence type="ECO:0000256" key="1">
    <source>
        <dbReference type="ARBA" id="ARBA00001974"/>
    </source>
</evidence>
<dbReference type="Pfam" id="PF01494">
    <property type="entry name" value="FAD_binding_3"/>
    <property type="match status" value="1"/>
</dbReference>
<dbReference type="EC" id="1.14.13.9" evidence="11"/>
<dbReference type="PANTHER" id="PTHR46028">
    <property type="entry name" value="KYNURENINE 3-MONOOXYGENASE"/>
    <property type="match status" value="1"/>
</dbReference>
<dbReference type="InterPro" id="IPR002938">
    <property type="entry name" value="FAD-bd"/>
</dbReference>
<evidence type="ECO:0000256" key="4">
    <source>
        <dbReference type="ARBA" id="ARBA00022787"/>
    </source>
</evidence>
<reference evidence="15" key="1">
    <citation type="submission" date="2014-12" db="EMBL/GenBank/DDBJ databases">
        <authorList>
            <person name="Jaenicke S."/>
        </authorList>
    </citation>
    <scope>NUCLEOTIDE SEQUENCE [LARGE SCALE GENOMIC DNA]</scope>
    <source>
        <strain evidence="15">CBS1600</strain>
    </source>
</reference>
<keyword evidence="13" id="KW-0812">Transmembrane</keyword>
<dbReference type="EMBL" id="KV453939">
    <property type="protein sequence ID" value="ODV71661.1"/>
    <property type="molecule type" value="Genomic_DNA"/>
</dbReference>
<keyword evidence="2 11" id="KW-0285">Flavoprotein</keyword>
<comment type="catalytic activity">
    <reaction evidence="10 11">
        <text>L-kynurenine + NADPH + O2 + H(+) = 3-hydroxy-L-kynurenine + NADP(+) + H2O</text>
        <dbReference type="Rhea" id="RHEA:20545"/>
        <dbReference type="ChEBI" id="CHEBI:15377"/>
        <dbReference type="ChEBI" id="CHEBI:15378"/>
        <dbReference type="ChEBI" id="CHEBI:15379"/>
        <dbReference type="ChEBI" id="CHEBI:57783"/>
        <dbReference type="ChEBI" id="CHEBI:57959"/>
        <dbReference type="ChEBI" id="CHEBI:58125"/>
        <dbReference type="ChEBI" id="CHEBI:58349"/>
        <dbReference type="EC" id="1.14.13.9"/>
    </reaction>
</comment>
<dbReference type="GO" id="GO:0071949">
    <property type="term" value="F:FAD binding"/>
    <property type="evidence" value="ECO:0007669"/>
    <property type="project" value="InterPro"/>
</dbReference>
<dbReference type="AlphaFoldDB" id="A0A0H5C4H6"/>
<dbReference type="HAMAP" id="MF_01971">
    <property type="entry name" value="Kynurenine_monooxygenase"/>
    <property type="match status" value="1"/>
</dbReference>
<evidence type="ECO:0000313" key="17">
    <source>
        <dbReference type="Proteomes" id="UP000038830"/>
    </source>
</evidence>
<dbReference type="PRINTS" id="PR00420">
    <property type="entry name" value="RNGMNOXGNASE"/>
</dbReference>
<dbReference type="InterPro" id="IPR027545">
    <property type="entry name" value="Kynurenine_monooxygenase"/>
</dbReference>
<dbReference type="InterPro" id="IPR036188">
    <property type="entry name" value="FAD/NAD-bd_sf"/>
</dbReference>
<dbReference type="OMA" id="REFMFIA"/>
<dbReference type="Proteomes" id="UP000094389">
    <property type="component" value="Unassembled WGS sequence"/>
</dbReference>
<evidence type="ECO:0000256" key="7">
    <source>
        <dbReference type="ARBA" id="ARBA00023002"/>
    </source>
</evidence>
<reference evidence="17" key="2">
    <citation type="journal article" date="2015" name="J. Biotechnol.">
        <title>The structure of the Cyberlindnera jadinii genome and its relation to Candida utilis analyzed by the occurrence of single nucleotide polymorphisms.</title>
        <authorList>
            <person name="Rupp O."/>
            <person name="Brinkrolf K."/>
            <person name="Buerth C."/>
            <person name="Kunigo M."/>
            <person name="Schneider J."/>
            <person name="Jaenicke S."/>
            <person name="Goesmann A."/>
            <person name="Puehler A."/>
            <person name="Jaeger K.-E."/>
            <person name="Ernst J.F."/>
        </authorList>
    </citation>
    <scope>NUCLEOTIDE SEQUENCE [LARGE SCALE GENOMIC DNA]</scope>
    <source>
        <strain evidence="17">ATCC 18201 / CBS 1600 / BCRC 20928 / JCM 3617 / NBRC 0987 / NRRL Y-1542</strain>
    </source>
</reference>
<keyword evidence="11 13" id="KW-0472">Membrane</keyword>
<dbReference type="UniPathway" id="UPA00253">
    <property type="reaction ID" value="UER00328"/>
</dbReference>
<dbReference type="OrthoDB" id="10053569at2759"/>
<comment type="function">
    <text evidence="11">Catalyzes the hydroxylation of L-kynurenine (L-Kyn) to form 3-hydroxy-L-kynurenine (L-3OHKyn). Required for synthesis of quinolinic acid.</text>
</comment>
<sequence length="448" mass="51310">MDDIKEVKTVAVIGAGLVGSLAALAFAKRGYQVTVFEQRGDPRLAKNKNLRSINLAVSDRGVNALRNVDFKLCDSILQHVIPMKGRMIHHVEGELESQRYDLDNQCINSIDRGYLNDLLLNELDNHELIKVEFGRKLENLNLSGQPTLTFANLDIKSFDIVIGADGVFSAVRHLLQKYIRMDFTQEYIDSTYLELRIPPGEDGDFQIDANHLHIWPRHKFMLIALPNLDGSFTSTLFAPWDVMDTLHSDEKILEFFNENFPDAVDLITEKELLYAFHMHPRGKLLSVTCNKYNHTGKCLIIGDASHGMVPFYGQGMNCGFEDVDVLMALLDKHEDDVEKAFNEYTETRHKDLVAIVDLAKENYKEMRHKVTSKLFVLRKRVDFILTYYLREKWIPLYTMVSFRSDIPYSEAVARVEFQNKILLGIEGLIVGTGVFIGVKFLKWLGRKF</sequence>
<evidence type="ECO:0000259" key="14">
    <source>
        <dbReference type="Pfam" id="PF01494"/>
    </source>
</evidence>
<dbReference type="GO" id="GO:0005741">
    <property type="term" value="C:mitochondrial outer membrane"/>
    <property type="evidence" value="ECO:0007669"/>
    <property type="project" value="UniProtKB-SubCell"/>
</dbReference>
<comment type="subcellular location">
    <subcellularLocation>
        <location evidence="11">Mitochondrion outer membrane</location>
    </subcellularLocation>
</comment>
<gene>
    <name evidence="11 15" type="primary">BNA4</name>
    <name evidence="15" type="ORF">BN1211_3332</name>
    <name evidence="16" type="ORF">CYBJADRAFT_169283</name>
</gene>
<evidence type="ECO:0000256" key="8">
    <source>
        <dbReference type="ARBA" id="ARBA00023033"/>
    </source>
</evidence>
<dbReference type="SUPFAM" id="SSF51905">
    <property type="entry name" value="FAD/NAD(P)-binding domain"/>
    <property type="match status" value="1"/>
</dbReference>
<keyword evidence="8 11" id="KW-0503">Monooxygenase</keyword>
<evidence type="ECO:0000256" key="13">
    <source>
        <dbReference type="SAM" id="Phobius"/>
    </source>
</evidence>
<evidence type="ECO:0000313" key="15">
    <source>
        <dbReference type="EMBL" id="CEP22873.1"/>
    </source>
</evidence>